<dbReference type="OrthoDB" id="2085734at2"/>
<gene>
    <name evidence="1" type="ORF">C1I91_09685</name>
</gene>
<dbReference type="Pfam" id="PF15428">
    <property type="entry name" value="Imm26"/>
    <property type="match status" value="1"/>
</dbReference>
<name>A0A3R5U8L1_9CLOT</name>
<evidence type="ECO:0000313" key="2">
    <source>
        <dbReference type="Proteomes" id="UP000286268"/>
    </source>
</evidence>
<dbReference type="InterPro" id="IPR029278">
    <property type="entry name" value="Imm26"/>
</dbReference>
<proteinExistence type="predicted"/>
<evidence type="ECO:0008006" key="3">
    <source>
        <dbReference type="Google" id="ProtNLM"/>
    </source>
</evidence>
<dbReference type="AlphaFoldDB" id="A0A3R5U8L1"/>
<dbReference type="EMBL" id="CP025746">
    <property type="protein sequence ID" value="QAA31897.1"/>
    <property type="molecule type" value="Genomic_DNA"/>
</dbReference>
<sequence length="148" mass="16937">MSKRIKVGNLYGIPLSNGKFAFGRLMKDAGIAIYSHIGTDINDLPVNEEYQFIVGIYKTDINKDLIYIKNIPFESEELEWPPPSYIYDAISGKYQIYHKGEIYSSCKENCIGLEATAAWHTNHIIDRIMGDDKWGGILKLIDNENNFR</sequence>
<accession>A0A3R5U8L1</accession>
<dbReference type="Proteomes" id="UP000286268">
    <property type="component" value="Chromosome"/>
</dbReference>
<keyword evidence="2" id="KW-1185">Reference proteome</keyword>
<reference evidence="1 2" key="1">
    <citation type="submission" date="2018-01" db="EMBL/GenBank/DDBJ databases">
        <title>Genome Sequencing and Assembly of Anaerobacter polyendosporus strain CT4.</title>
        <authorList>
            <person name="Tachaapaikoon C."/>
            <person name="Sutheeworapong S."/>
            <person name="Jenjaroenpun P."/>
            <person name="Wongsurawat T."/>
            <person name="Nookeaw I."/>
            <person name="Cheawchanlertfa P."/>
            <person name="Kosugi A."/>
            <person name="Cheevadhanarak S."/>
            <person name="Ratanakhanokchai K."/>
        </authorList>
    </citation>
    <scope>NUCLEOTIDE SEQUENCE [LARGE SCALE GENOMIC DNA]</scope>
    <source>
        <strain evidence="1 2">CT4</strain>
    </source>
</reference>
<evidence type="ECO:0000313" key="1">
    <source>
        <dbReference type="EMBL" id="QAA31897.1"/>
    </source>
</evidence>
<dbReference type="KEGG" id="cmah:C1I91_09685"/>
<protein>
    <recommendedName>
        <fullName evidence="3">Immunity protein 26</fullName>
    </recommendedName>
</protein>
<dbReference type="RefSeq" id="WP_128212690.1">
    <property type="nucleotide sequence ID" value="NZ_CP025746.1"/>
</dbReference>
<organism evidence="1 2">
    <name type="scientific">Clostridium manihotivorum</name>
    <dbReference type="NCBI Taxonomy" id="2320868"/>
    <lineage>
        <taxon>Bacteria</taxon>
        <taxon>Bacillati</taxon>
        <taxon>Bacillota</taxon>
        <taxon>Clostridia</taxon>
        <taxon>Eubacteriales</taxon>
        <taxon>Clostridiaceae</taxon>
        <taxon>Clostridium</taxon>
    </lineage>
</organism>